<dbReference type="PANTHER" id="PTHR13932:SF5">
    <property type="entry name" value="RADICAL S-ADENOSYL METHIONINE DOMAIN-CONTAINING PROTEIN 1, MITOCHONDRIAL"/>
    <property type="match status" value="1"/>
</dbReference>
<keyword evidence="3" id="KW-0479">Metal-binding</keyword>
<accession>A0A562QI19</accession>
<dbReference type="EMBL" id="VLKZ01000005">
    <property type="protein sequence ID" value="TWI56389.1"/>
    <property type="molecule type" value="Genomic_DNA"/>
</dbReference>
<dbReference type="PANTHER" id="PTHR13932">
    <property type="entry name" value="COPROPORPHYRINIGEN III OXIDASE"/>
    <property type="match status" value="1"/>
</dbReference>
<dbReference type="Pfam" id="PF06969">
    <property type="entry name" value="HemN_C"/>
    <property type="match status" value="1"/>
</dbReference>
<dbReference type="SFLD" id="SFLDG01082">
    <property type="entry name" value="B12-binding_domain_containing"/>
    <property type="match status" value="1"/>
</dbReference>
<dbReference type="SFLD" id="SFLDS00029">
    <property type="entry name" value="Radical_SAM"/>
    <property type="match status" value="1"/>
</dbReference>
<dbReference type="GO" id="GO:0051539">
    <property type="term" value="F:4 iron, 4 sulfur cluster binding"/>
    <property type="evidence" value="ECO:0007669"/>
    <property type="project" value="UniProtKB-UniRule"/>
</dbReference>
<dbReference type="SFLD" id="SFLDF00562">
    <property type="entry name" value="HemN-like__clustered_with_heat"/>
    <property type="match status" value="1"/>
</dbReference>
<comment type="subcellular location">
    <subcellularLocation>
        <location evidence="3">Cytoplasm</location>
    </subcellularLocation>
</comment>
<keyword evidence="3" id="KW-0408">Iron</keyword>
<dbReference type="OrthoDB" id="9808022at2"/>
<comment type="similarity">
    <text evidence="1">Belongs to the anaerobic coproporphyrinogen-III oxidase family. HemW subfamily.</text>
</comment>
<evidence type="ECO:0000313" key="6">
    <source>
        <dbReference type="Proteomes" id="UP000315711"/>
    </source>
</evidence>
<keyword evidence="3" id="KW-0963">Cytoplasm</keyword>
<dbReference type="SUPFAM" id="SSF102114">
    <property type="entry name" value="Radical SAM enzymes"/>
    <property type="match status" value="1"/>
</dbReference>
<dbReference type="InterPro" id="IPR010723">
    <property type="entry name" value="HemN_C"/>
</dbReference>
<organism evidence="5 6">
    <name type="scientific">Halalkalibacter nanhaiisediminis</name>
    <dbReference type="NCBI Taxonomy" id="688079"/>
    <lineage>
        <taxon>Bacteria</taxon>
        <taxon>Bacillati</taxon>
        <taxon>Bacillota</taxon>
        <taxon>Bacilli</taxon>
        <taxon>Bacillales</taxon>
        <taxon>Bacillaceae</taxon>
        <taxon>Halalkalibacter</taxon>
    </lineage>
</organism>
<evidence type="ECO:0000256" key="3">
    <source>
        <dbReference type="RuleBase" id="RU364116"/>
    </source>
</evidence>
<name>A0A562QI19_9BACI</name>
<gene>
    <name evidence="5" type="ORF">IQ10_02284</name>
</gene>
<dbReference type="NCBIfam" id="TIGR00539">
    <property type="entry name" value="hemN_rel"/>
    <property type="match status" value="1"/>
</dbReference>
<comment type="caution">
    <text evidence="5">The sequence shown here is derived from an EMBL/GenBank/DDBJ whole genome shotgun (WGS) entry which is preliminary data.</text>
</comment>
<dbReference type="GO" id="GO:0005737">
    <property type="term" value="C:cytoplasm"/>
    <property type="evidence" value="ECO:0007669"/>
    <property type="project" value="UniProtKB-SubCell"/>
</dbReference>
<keyword evidence="3" id="KW-0411">Iron-sulfur</keyword>
<dbReference type="InterPro" id="IPR006638">
    <property type="entry name" value="Elp3/MiaA/NifB-like_rSAM"/>
</dbReference>
<keyword evidence="3" id="KW-0949">S-adenosyl-L-methionine</keyword>
<dbReference type="SFLD" id="SFLDG01065">
    <property type="entry name" value="anaerobic_coproporphyrinogen-I"/>
    <property type="match status" value="1"/>
</dbReference>
<dbReference type="InterPro" id="IPR034505">
    <property type="entry name" value="Coproporphyrinogen-III_oxidase"/>
</dbReference>
<dbReference type="GO" id="GO:0004109">
    <property type="term" value="F:coproporphyrinogen oxidase activity"/>
    <property type="evidence" value="ECO:0007669"/>
    <property type="project" value="InterPro"/>
</dbReference>
<protein>
    <recommendedName>
        <fullName evidence="2 3">Heme chaperone HemW</fullName>
    </recommendedName>
</protein>
<proteinExistence type="inferred from homology"/>
<keyword evidence="3" id="KW-0004">4Fe-4S</keyword>
<comment type="function">
    <text evidence="3">Probably acts as a heme chaperone, transferring heme to an unknown acceptor. Binds one molecule of heme per monomer, possibly covalently. Binds 1 [4Fe-4S] cluster. The cluster is coordinated with 3 cysteines and an exchangeable S-adenosyl-L-methionine.</text>
</comment>
<feature type="domain" description="Radical SAM core" evidence="4">
    <location>
        <begin position="1"/>
        <end position="233"/>
    </location>
</feature>
<dbReference type="AlphaFoldDB" id="A0A562QI19"/>
<dbReference type="InterPro" id="IPR023404">
    <property type="entry name" value="rSAM_horseshoe"/>
</dbReference>
<dbReference type="CDD" id="cd01335">
    <property type="entry name" value="Radical_SAM"/>
    <property type="match status" value="1"/>
</dbReference>
<dbReference type="PROSITE" id="PS51918">
    <property type="entry name" value="RADICAL_SAM"/>
    <property type="match status" value="1"/>
</dbReference>
<evidence type="ECO:0000313" key="5">
    <source>
        <dbReference type="EMBL" id="TWI56389.1"/>
    </source>
</evidence>
<dbReference type="InterPro" id="IPR058240">
    <property type="entry name" value="rSAM_sf"/>
</dbReference>
<evidence type="ECO:0000259" key="4">
    <source>
        <dbReference type="PROSITE" id="PS51918"/>
    </source>
</evidence>
<evidence type="ECO:0000256" key="1">
    <source>
        <dbReference type="ARBA" id="ARBA00006100"/>
    </source>
</evidence>
<reference evidence="5 6" key="1">
    <citation type="journal article" date="2015" name="Stand. Genomic Sci.">
        <title>Genomic Encyclopedia of Bacterial and Archaeal Type Strains, Phase III: the genomes of soil and plant-associated and newly described type strains.</title>
        <authorList>
            <person name="Whitman W.B."/>
            <person name="Woyke T."/>
            <person name="Klenk H.P."/>
            <person name="Zhou Y."/>
            <person name="Lilburn T.G."/>
            <person name="Beck B.J."/>
            <person name="De Vos P."/>
            <person name="Vandamme P."/>
            <person name="Eisen J.A."/>
            <person name="Garrity G."/>
            <person name="Hugenholtz P."/>
            <person name="Kyrpides N.C."/>
        </authorList>
    </citation>
    <scope>NUCLEOTIDE SEQUENCE [LARGE SCALE GENOMIC DNA]</scope>
    <source>
        <strain evidence="5 6">CGMCC 1.10116</strain>
    </source>
</reference>
<dbReference type="InterPro" id="IPR004559">
    <property type="entry name" value="HemW-like"/>
</dbReference>
<sequence>MATAAYVHIPFCEHICHYCDFNKVFLKNQPVDQYIDALLLEMKRTLATHPTPSLKTVYIGGGTPTALSADQLDVLLKGMKQVLPIENIEEYTIEVNPDSIQEEKLAVLKEHGINRLSIGVQTFDELLLKEIGRTHSRNSVWDAVRRSKQAGFDNLSLDLMFGLPKQTPAHFYETLQEAMKLDVTHLSAYSLKIEEKTVFYNRQRKGKLTLPPEDDEVTMYELLLKETKKNGFQQYEISNFAKAGFESKHNLVYWNNEEYYGFGAGAHGYVNGVRHQNHGPLPKYLKAVEDGNAPILTEHLVTKVERIEEAMFMGLRKREGVSRSLFQERYGRSLDECFSEQITLLVDRGLLQVDEDRVKLTEKGLLLGNEVFEQFIAVLSDEGGQ</sequence>
<keyword evidence="3" id="KW-0349">Heme</keyword>
<dbReference type="GO" id="GO:0006779">
    <property type="term" value="P:porphyrin-containing compound biosynthetic process"/>
    <property type="evidence" value="ECO:0007669"/>
    <property type="project" value="InterPro"/>
</dbReference>
<evidence type="ECO:0000256" key="2">
    <source>
        <dbReference type="ARBA" id="ARBA00017228"/>
    </source>
</evidence>
<dbReference type="InterPro" id="IPR007197">
    <property type="entry name" value="rSAM"/>
</dbReference>
<dbReference type="GO" id="GO:0046872">
    <property type="term" value="F:metal ion binding"/>
    <property type="evidence" value="ECO:0007669"/>
    <property type="project" value="UniProtKB-UniRule"/>
</dbReference>
<dbReference type="Proteomes" id="UP000315711">
    <property type="component" value="Unassembled WGS sequence"/>
</dbReference>
<dbReference type="Gene3D" id="3.80.30.20">
    <property type="entry name" value="tm_1862 like domain"/>
    <property type="match status" value="1"/>
</dbReference>
<keyword evidence="6" id="KW-1185">Reference proteome</keyword>
<dbReference type="SMART" id="SM00729">
    <property type="entry name" value="Elp3"/>
    <property type="match status" value="1"/>
</dbReference>
<dbReference type="Pfam" id="PF04055">
    <property type="entry name" value="Radical_SAM"/>
    <property type="match status" value="1"/>
</dbReference>
<dbReference type="SFLD" id="SFLDF00288">
    <property type="entry name" value="HemN-like__clustered_with_nucl"/>
    <property type="match status" value="1"/>
</dbReference>
<keyword evidence="3" id="KW-0143">Chaperone</keyword>
<dbReference type="RefSeq" id="WP_144450582.1">
    <property type="nucleotide sequence ID" value="NZ_VLKZ01000005.1"/>
</dbReference>